<reference evidence="2" key="1">
    <citation type="submission" date="2022-07" db="EMBL/GenBank/DDBJ databases">
        <title>Chromosome-level genome of Muraenolepis orangiensis.</title>
        <authorList>
            <person name="Kim J."/>
        </authorList>
    </citation>
    <scope>NUCLEOTIDE SEQUENCE</scope>
    <source>
        <strain evidence="2">KU_S4_2022</strain>
        <tissue evidence="2">Muscle</tissue>
    </source>
</reference>
<evidence type="ECO:0000313" key="3">
    <source>
        <dbReference type="Proteomes" id="UP001148018"/>
    </source>
</evidence>
<sequence length="66" mass="7144">PPSVFSEVSSPSAGLGNQRAGRKVREEGRVENNTREEKLVLLWPWCSSGLKGPSSAAVWCACRDEA</sequence>
<protein>
    <submittedName>
        <fullName evidence="2">Uncharacterized protein</fullName>
    </submittedName>
</protein>
<dbReference type="EMBL" id="JANIIK010000112">
    <property type="protein sequence ID" value="KAJ3592930.1"/>
    <property type="molecule type" value="Genomic_DNA"/>
</dbReference>
<dbReference type="Proteomes" id="UP001148018">
    <property type="component" value="Unassembled WGS sequence"/>
</dbReference>
<comment type="caution">
    <text evidence="2">The sequence shown here is derived from an EMBL/GenBank/DDBJ whole genome shotgun (WGS) entry which is preliminary data.</text>
</comment>
<proteinExistence type="predicted"/>
<evidence type="ECO:0000256" key="1">
    <source>
        <dbReference type="SAM" id="MobiDB-lite"/>
    </source>
</evidence>
<dbReference type="AlphaFoldDB" id="A0A9Q0IC49"/>
<gene>
    <name evidence="2" type="ORF">NHX12_005268</name>
</gene>
<feature type="region of interest" description="Disordered" evidence="1">
    <location>
        <begin position="1"/>
        <end position="30"/>
    </location>
</feature>
<feature type="non-terminal residue" evidence="2">
    <location>
        <position position="1"/>
    </location>
</feature>
<accession>A0A9Q0IC49</accession>
<organism evidence="2 3">
    <name type="scientific">Muraenolepis orangiensis</name>
    <name type="common">Patagonian moray cod</name>
    <dbReference type="NCBI Taxonomy" id="630683"/>
    <lineage>
        <taxon>Eukaryota</taxon>
        <taxon>Metazoa</taxon>
        <taxon>Chordata</taxon>
        <taxon>Craniata</taxon>
        <taxon>Vertebrata</taxon>
        <taxon>Euteleostomi</taxon>
        <taxon>Actinopterygii</taxon>
        <taxon>Neopterygii</taxon>
        <taxon>Teleostei</taxon>
        <taxon>Neoteleostei</taxon>
        <taxon>Acanthomorphata</taxon>
        <taxon>Zeiogadaria</taxon>
        <taxon>Gadariae</taxon>
        <taxon>Gadiformes</taxon>
        <taxon>Muraenolepidoidei</taxon>
        <taxon>Muraenolepididae</taxon>
        <taxon>Muraenolepis</taxon>
    </lineage>
</organism>
<feature type="compositionally biased region" description="Low complexity" evidence="1">
    <location>
        <begin position="1"/>
        <end position="12"/>
    </location>
</feature>
<feature type="non-terminal residue" evidence="2">
    <location>
        <position position="66"/>
    </location>
</feature>
<keyword evidence="3" id="KW-1185">Reference proteome</keyword>
<name>A0A9Q0IC49_9TELE</name>
<evidence type="ECO:0000313" key="2">
    <source>
        <dbReference type="EMBL" id="KAJ3592930.1"/>
    </source>
</evidence>